<dbReference type="InterPro" id="IPR036047">
    <property type="entry name" value="F-box-like_dom_sf"/>
</dbReference>
<accession>A0A200QFD8</accession>
<dbReference type="STRING" id="56857.A0A200QFD8"/>
<dbReference type="Gene3D" id="3.80.10.10">
    <property type="entry name" value="Ribonuclease Inhibitor"/>
    <property type="match status" value="1"/>
</dbReference>
<name>A0A200QFD8_MACCD</name>
<comment type="caution">
    <text evidence="3">The sequence shown here is derived from an EMBL/GenBank/DDBJ whole genome shotgun (WGS) entry which is preliminary data.</text>
</comment>
<dbReference type="InterPro" id="IPR001810">
    <property type="entry name" value="F-box_dom"/>
</dbReference>
<evidence type="ECO:0000313" key="4">
    <source>
        <dbReference type="Proteomes" id="UP000195402"/>
    </source>
</evidence>
<dbReference type="InterPro" id="IPR053781">
    <property type="entry name" value="F-box_AtFBL13-like"/>
</dbReference>
<evidence type="ECO:0000313" key="3">
    <source>
        <dbReference type="EMBL" id="OVA09210.1"/>
    </source>
</evidence>
<feature type="domain" description="F-box" evidence="1">
    <location>
        <begin position="9"/>
        <end position="48"/>
    </location>
</feature>
<dbReference type="SUPFAM" id="SSF52058">
    <property type="entry name" value="L domain-like"/>
    <property type="match status" value="1"/>
</dbReference>
<dbReference type="PANTHER" id="PTHR31900">
    <property type="entry name" value="F-BOX/RNI SUPERFAMILY PROTEIN-RELATED"/>
    <property type="match status" value="1"/>
</dbReference>
<evidence type="ECO:0000259" key="1">
    <source>
        <dbReference type="Pfam" id="PF00646"/>
    </source>
</evidence>
<proteinExistence type="predicted"/>
<dbReference type="EMBL" id="MVGT01002164">
    <property type="protein sequence ID" value="OVA09210.1"/>
    <property type="molecule type" value="Genomic_DNA"/>
</dbReference>
<dbReference type="OMA" id="ELIMAYC"/>
<dbReference type="InterPro" id="IPR032675">
    <property type="entry name" value="LRR_dom_sf"/>
</dbReference>
<reference evidence="3 4" key="1">
    <citation type="journal article" date="2017" name="Mol. Plant">
        <title>The Genome of Medicinal Plant Macleaya cordata Provides New Insights into Benzylisoquinoline Alkaloids Metabolism.</title>
        <authorList>
            <person name="Liu X."/>
            <person name="Liu Y."/>
            <person name="Huang P."/>
            <person name="Ma Y."/>
            <person name="Qing Z."/>
            <person name="Tang Q."/>
            <person name="Cao H."/>
            <person name="Cheng P."/>
            <person name="Zheng Y."/>
            <person name="Yuan Z."/>
            <person name="Zhou Y."/>
            <person name="Liu J."/>
            <person name="Tang Z."/>
            <person name="Zhuo Y."/>
            <person name="Zhang Y."/>
            <person name="Yu L."/>
            <person name="Huang J."/>
            <person name="Yang P."/>
            <person name="Peng Q."/>
            <person name="Zhang J."/>
            <person name="Jiang W."/>
            <person name="Zhang Z."/>
            <person name="Lin K."/>
            <person name="Ro D.K."/>
            <person name="Chen X."/>
            <person name="Xiong X."/>
            <person name="Shang Y."/>
            <person name="Huang S."/>
            <person name="Zeng J."/>
        </authorList>
    </citation>
    <scope>NUCLEOTIDE SEQUENCE [LARGE SCALE GENOMIC DNA]</scope>
    <source>
        <strain evidence="4">cv. BLH2017</strain>
        <tissue evidence="3">Root</tissue>
    </source>
</reference>
<dbReference type="Proteomes" id="UP000195402">
    <property type="component" value="Unassembled WGS sequence"/>
</dbReference>
<dbReference type="FunCoup" id="A0A200QFD8">
    <property type="interactions" value="3056"/>
</dbReference>
<dbReference type="Pfam" id="PF24758">
    <property type="entry name" value="LRR_At5g56370"/>
    <property type="match status" value="1"/>
</dbReference>
<dbReference type="OrthoDB" id="612216at2759"/>
<dbReference type="Pfam" id="PF00646">
    <property type="entry name" value="F-box"/>
    <property type="match status" value="1"/>
</dbReference>
<sequence>MGVVGVDRISRLPDALLHYILCFLPTKCAVCTSILSTRWRSVWVSIPILDFRKWRSHTTSTATVEDYDLENEIFMNFLDRILNLGDMPNIQKFYLHSEIHFDESRVNAWISSVIRRKVQELNVSLYGDNLLPPCFFTCESLTMLDLNLDAVLYLPESISFPRLKFVRLTFIQFIDENLTQQFFSSCPVLEELIMAYCSWINMNVVSISAPTLKCLFFDVPSVDGSDALDNCRVKINAPSLLSLRYCECVAKDYVLPSFPSLVNAEIDLMFLDDCLLTREEIGYSASKLLGRLSNVKLLTLSGTTFKALSFADDPLTNLPTFYNLIHLEVSLMFPCSANGTLLEFLQIAPNLESLVFVEGFNQNISNGDDSWALNLMSPYLLLHLKSEEQSYGAATNVSKRLRKLCSQVLVKH</sequence>
<evidence type="ECO:0000259" key="2">
    <source>
        <dbReference type="Pfam" id="PF24758"/>
    </source>
</evidence>
<protein>
    <submittedName>
        <fullName evidence="3">F-box domain</fullName>
    </submittedName>
</protein>
<dbReference type="CDD" id="cd22160">
    <property type="entry name" value="F-box_AtFBL13-like"/>
    <property type="match status" value="1"/>
</dbReference>
<dbReference type="PANTHER" id="PTHR31900:SF30">
    <property type="entry name" value="SUPERFAMILY PROTEIN, PUTATIVE-RELATED"/>
    <property type="match status" value="1"/>
</dbReference>
<feature type="domain" description="F-box/LRR-repeat protein 15/At3g58940/PEG3-like LRR" evidence="2">
    <location>
        <begin position="107"/>
        <end position="217"/>
    </location>
</feature>
<dbReference type="SUPFAM" id="SSF81383">
    <property type="entry name" value="F-box domain"/>
    <property type="match status" value="1"/>
</dbReference>
<dbReference type="AlphaFoldDB" id="A0A200QFD8"/>
<organism evidence="3 4">
    <name type="scientific">Macleaya cordata</name>
    <name type="common">Five-seeded plume-poppy</name>
    <name type="synonym">Bocconia cordata</name>
    <dbReference type="NCBI Taxonomy" id="56857"/>
    <lineage>
        <taxon>Eukaryota</taxon>
        <taxon>Viridiplantae</taxon>
        <taxon>Streptophyta</taxon>
        <taxon>Embryophyta</taxon>
        <taxon>Tracheophyta</taxon>
        <taxon>Spermatophyta</taxon>
        <taxon>Magnoliopsida</taxon>
        <taxon>Ranunculales</taxon>
        <taxon>Papaveraceae</taxon>
        <taxon>Papaveroideae</taxon>
        <taxon>Macleaya</taxon>
    </lineage>
</organism>
<gene>
    <name evidence="3" type="ORF">BVC80_659g40</name>
</gene>
<dbReference type="InParanoid" id="A0A200QFD8"/>
<dbReference type="InterPro" id="IPR055411">
    <property type="entry name" value="LRR_FXL15/At3g58940/PEG3-like"/>
</dbReference>
<dbReference type="InterPro" id="IPR050232">
    <property type="entry name" value="FBL13/AtMIF1-like"/>
</dbReference>
<keyword evidence="4" id="KW-1185">Reference proteome</keyword>